<dbReference type="RefSeq" id="WP_342626988.1">
    <property type="nucleotide sequence ID" value="NZ_CP152276.1"/>
</dbReference>
<dbReference type="Pfam" id="PF01729">
    <property type="entry name" value="QRPTase_C"/>
    <property type="match status" value="1"/>
</dbReference>
<dbReference type="InterPro" id="IPR036068">
    <property type="entry name" value="Nicotinate_pribotase-like_C"/>
</dbReference>
<comment type="pathway">
    <text evidence="2">Cofactor biosynthesis; NAD(+) biosynthesis; nicotinate D-ribonucleotide from quinolinate: step 1/1.</text>
</comment>
<evidence type="ECO:0000256" key="1">
    <source>
        <dbReference type="ARBA" id="ARBA00003237"/>
    </source>
</evidence>
<dbReference type="SUPFAM" id="SSF51690">
    <property type="entry name" value="Nicotinate/Quinolinate PRTase C-terminal domain-like"/>
    <property type="match status" value="1"/>
</dbReference>
<dbReference type="CDD" id="cd01572">
    <property type="entry name" value="QPRTase"/>
    <property type="match status" value="1"/>
</dbReference>
<dbReference type="PIRSF" id="PIRSF006250">
    <property type="entry name" value="NadC_ModD"/>
    <property type="match status" value="1"/>
</dbReference>
<dbReference type="Gene3D" id="3.20.20.70">
    <property type="entry name" value="Aldolase class I"/>
    <property type="match status" value="1"/>
</dbReference>
<keyword evidence="13" id="KW-1185">Reference proteome</keyword>
<name>A0ABZ3CZP2_9PROT</name>
<dbReference type="InterPro" id="IPR002638">
    <property type="entry name" value="Quinolinate_PRibosylTrfase_C"/>
</dbReference>
<evidence type="ECO:0000313" key="12">
    <source>
        <dbReference type="EMBL" id="XAE40967.1"/>
    </source>
</evidence>
<dbReference type="Gene3D" id="3.90.1170.20">
    <property type="entry name" value="Quinolinate phosphoribosyl transferase, N-terminal domain"/>
    <property type="match status" value="1"/>
</dbReference>
<evidence type="ECO:0000256" key="8">
    <source>
        <dbReference type="ARBA" id="ARBA00033102"/>
    </source>
</evidence>
<reference evidence="12 13" key="1">
    <citation type="submission" date="2024-04" db="EMBL/GenBank/DDBJ databases">
        <title>Complete genome sequence of Nguyenibacter vanlangesis HBCM-1154, a strain capable of nitrogen fixation, IAA production, and phosphorus solubilization isolated from sugarcane soil.</title>
        <authorList>
            <person name="MY HANH P."/>
        </authorList>
    </citation>
    <scope>NUCLEOTIDE SEQUENCE [LARGE SCALE GENOMIC DNA]</scope>
    <source>
        <strain evidence="12 13">HBCM 1154</strain>
    </source>
</reference>
<dbReference type="PANTHER" id="PTHR32179">
    <property type="entry name" value="NICOTINATE-NUCLEOTIDE PYROPHOSPHORYLASE [CARBOXYLATING]"/>
    <property type="match status" value="1"/>
</dbReference>
<keyword evidence="5" id="KW-0662">Pyridine nucleotide biosynthesis</keyword>
<dbReference type="EMBL" id="CP152276">
    <property type="protein sequence ID" value="XAE40967.1"/>
    <property type="molecule type" value="Genomic_DNA"/>
</dbReference>
<keyword evidence="7 9" id="KW-0808">Transferase</keyword>
<dbReference type="GO" id="GO:0004514">
    <property type="term" value="F:nicotinate-nucleotide diphosphorylase (carboxylating) activity"/>
    <property type="evidence" value="ECO:0007669"/>
    <property type="project" value="UniProtKB-EC"/>
</dbReference>
<proteinExistence type="inferred from homology"/>
<comment type="function">
    <text evidence="1">Involved in the catabolism of quinolinic acid (QA).</text>
</comment>
<evidence type="ECO:0000256" key="2">
    <source>
        <dbReference type="ARBA" id="ARBA00004893"/>
    </source>
</evidence>
<dbReference type="NCBIfam" id="TIGR00078">
    <property type="entry name" value="nadC"/>
    <property type="match status" value="1"/>
</dbReference>
<evidence type="ECO:0000256" key="3">
    <source>
        <dbReference type="ARBA" id="ARBA00009400"/>
    </source>
</evidence>
<organism evidence="12 13">
    <name type="scientific">Nguyenibacter vanlangensis</name>
    <dbReference type="NCBI Taxonomy" id="1216886"/>
    <lineage>
        <taxon>Bacteria</taxon>
        <taxon>Pseudomonadati</taxon>
        <taxon>Pseudomonadota</taxon>
        <taxon>Alphaproteobacteria</taxon>
        <taxon>Acetobacterales</taxon>
        <taxon>Acetobacteraceae</taxon>
        <taxon>Nguyenibacter</taxon>
    </lineage>
</organism>
<evidence type="ECO:0000256" key="6">
    <source>
        <dbReference type="ARBA" id="ARBA00022676"/>
    </source>
</evidence>
<dbReference type="InterPro" id="IPR037128">
    <property type="entry name" value="Quinolinate_PRibosylTase_N_sf"/>
</dbReference>
<dbReference type="InterPro" id="IPR004393">
    <property type="entry name" value="NadC"/>
</dbReference>
<dbReference type="InterPro" id="IPR013785">
    <property type="entry name" value="Aldolase_TIM"/>
</dbReference>
<evidence type="ECO:0000313" key="13">
    <source>
        <dbReference type="Proteomes" id="UP001449795"/>
    </source>
</evidence>
<dbReference type="Proteomes" id="UP001449795">
    <property type="component" value="Chromosome"/>
</dbReference>
<accession>A0ABZ3CZP2</accession>
<protein>
    <recommendedName>
        <fullName evidence="4">nicotinate-nucleotide diphosphorylase (carboxylating)</fullName>
        <ecNumber evidence="4">2.4.2.19</ecNumber>
    </recommendedName>
    <alternativeName>
        <fullName evidence="8">Quinolinate phosphoribosyltransferase [decarboxylating]</fullName>
    </alternativeName>
</protein>
<dbReference type="InterPro" id="IPR022412">
    <property type="entry name" value="Quinolinate_PRibosylTrfase_N"/>
</dbReference>
<keyword evidence="6 9" id="KW-0328">Glycosyltransferase</keyword>
<evidence type="ECO:0000256" key="5">
    <source>
        <dbReference type="ARBA" id="ARBA00022642"/>
    </source>
</evidence>
<feature type="domain" description="Quinolinate phosphoribosyl transferase C-terminal" evidence="10">
    <location>
        <begin position="124"/>
        <end position="291"/>
    </location>
</feature>
<gene>
    <name evidence="12" type="primary">nadC</name>
    <name evidence="12" type="ORF">AAC691_11510</name>
</gene>
<dbReference type="Pfam" id="PF02749">
    <property type="entry name" value="QRPTase_N"/>
    <property type="match status" value="1"/>
</dbReference>
<evidence type="ECO:0000256" key="7">
    <source>
        <dbReference type="ARBA" id="ARBA00022679"/>
    </source>
</evidence>
<dbReference type="PANTHER" id="PTHR32179:SF3">
    <property type="entry name" value="NICOTINATE-NUCLEOTIDE PYROPHOSPHORYLASE [CARBOXYLATING]"/>
    <property type="match status" value="1"/>
</dbReference>
<dbReference type="SUPFAM" id="SSF54675">
    <property type="entry name" value="Nicotinate/Quinolinate PRTase N-terminal domain-like"/>
    <property type="match status" value="1"/>
</dbReference>
<evidence type="ECO:0000256" key="4">
    <source>
        <dbReference type="ARBA" id="ARBA00011944"/>
    </source>
</evidence>
<sequence>MMPVSLPSSPLLSPLPDLMLEPLVRTGLLEDLGCGGDLTTDALAVPGRMAHAALVSRQEGVVAGLSLARLAFTLLDPSVRFAVERPDGSAVAPGTRIARISGPAAAVLGGERVALNFLSHLSGIATATAGIVRAVADTRARVCCTRKTLPGLRAIQKYAVRAGGGSNHRFRLDDAIMIKDNHIALAGGDVGRALAAARARAGHLVSIELEVDTLDQLDAALRAGGADAYLLDNMAPAQLRRAVAMVDGRALTEASGGITPDTAPAIAATGVDILSVGWLTHTVRALDIGLDDDPGAA</sequence>
<evidence type="ECO:0000256" key="9">
    <source>
        <dbReference type="PIRNR" id="PIRNR006250"/>
    </source>
</evidence>
<dbReference type="InterPro" id="IPR027277">
    <property type="entry name" value="NadC/ModD"/>
</dbReference>
<feature type="domain" description="Quinolinate phosphoribosyl transferase N-terminal" evidence="11">
    <location>
        <begin position="37"/>
        <end position="122"/>
    </location>
</feature>
<evidence type="ECO:0000259" key="10">
    <source>
        <dbReference type="Pfam" id="PF01729"/>
    </source>
</evidence>
<evidence type="ECO:0000259" key="11">
    <source>
        <dbReference type="Pfam" id="PF02749"/>
    </source>
</evidence>
<dbReference type="EC" id="2.4.2.19" evidence="4"/>
<comment type="similarity">
    <text evidence="3 9">Belongs to the NadC/ModD family.</text>
</comment>